<dbReference type="OrthoDB" id="3684496at2"/>
<dbReference type="GO" id="GO:0003677">
    <property type="term" value="F:DNA binding"/>
    <property type="evidence" value="ECO:0007669"/>
    <property type="project" value="UniProtKB-KW"/>
</dbReference>
<dbReference type="SUPFAM" id="SSF53697">
    <property type="entry name" value="SIS domain"/>
    <property type="match status" value="1"/>
</dbReference>
<gene>
    <name evidence="6" type="ORF">SAMN04490247_1729</name>
</gene>
<name>A0A1G8T691_9BACI</name>
<evidence type="ECO:0000313" key="6">
    <source>
        <dbReference type="EMBL" id="SDJ37046.1"/>
    </source>
</evidence>
<dbReference type="RefSeq" id="WP_093193466.1">
    <property type="nucleotide sequence ID" value="NZ_FNEV01000004.1"/>
</dbReference>
<dbReference type="PROSITE" id="PS51071">
    <property type="entry name" value="HTH_RPIR"/>
    <property type="match status" value="1"/>
</dbReference>
<dbReference type="InterPro" id="IPR046348">
    <property type="entry name" value="SIS_dom_sf"/>
</dbReference>
<dbReference type="Gene3D" id="1.10.10.10">
    <property type="entry name" value="Winged helix-like DNA-binding domain superfamily/Winged helix DNA-binding domain"/>
    <property type="match status" value="1"/>
</dbReference>
<proteinExistence type="predicted"/>
<dbReference type="InterPro" id="IPR000281">
    <property type="entry name" value="HTH_RpiR"/>
</dbReference>
<feature type="domain" description="HTH rpiR-type" evidence="4">
    <location>
        <begin position="7"/>
        <end position="83"/>
    </location>
</feature>
<keyword evidence="7" id="KW-1185">Reference proteome</keyword>
<dbReference type="InterPro" id="IPR001347">
    <property type="entry name" value="SIS_dom"/>
</dbReference>
<reference evidence="7" key="1">
    <citation type="submission" date="2016-10" db="EMBL/GenBank/DDBJ databases">
        <authorList>
            <person name="Varghese N."/>
            <person name="Submissions S."/>
        </authorList>
    </citation>
    <scope>NUCLEOTIDE SEQUENCE [LARGE SCALE GENOMIC DNA]</scope>
    <source>
        <strain evidence="7">DSM 4771</strain>
    </source>
</reference>
<dbReference type="EMBL" id="FNEV01000004">
    <property type="protein sequence ID" value="SDJ37046.1"/>
    <property type="molecule type" value="Genomic_DNA"/>
</dbReference>
<dbReference type="Proteomes" id="UP000199225">
    <property type="component" value="Unassembled WGS sequence"/>
</dbReference>
<evidence type="ECO:0000259" key="4">
    <source>
        <dbReference type="PROSITE" id="PS51071"/>
    </source>
</evidence>
<evidence type="ECO:0000256" key="1">
    <source>
        <dbReference type="ARBA" id="ARBA00023015"/>
    </source>
</evidence>
<dbReference type="Gene3D" id="3.40.50.10490">
    <property type="entry name" value="Glucose-6-phosphate isomerase like protein, domain 1"/>
    <property type="match status" value="1"/>
</dbReference>
<accession>A0A1G8T691</accession>
<keyword evidence="1" id="KW-0805">Transcription regulation</keyword>
<dbReference type="Pfam" id="PF01418">
    <property type="entry name" value="HTH_6"/>
    <property type="match status" value="1"/>
</dbReference>
<keyword evidence="2 6" id="KW-0238">DNA-binding</keyword>
<dbReference type="STRING" id="86666.SAMN04490247_1729"/>
<keyword evidence="3" id="KW-0804">Transcription</keyword>
<dbReference type="GO" id="GO:0003700">
    <property type="term" value="F:DNA-binding transcription factor activity"/>
    <property type="evidence" value="ECO:0007669"/>
    <property type="project" value="InterPro"/>
</dbReference>
<evidence type="ECO:0000256" key="3">
    <source>
        <dbReference type="ARBA" id="ARBA00023163"/>
    </source>
</evidence>
<dbReference type="PANTHER" id="PTHR30514">
    <property type="entry name" value="GLUCOKINASE"/>
    <property type="match status" value="1"/>
</dbReference>
<dbReference type="SUPFAM" id="SSF46689">
    <property type="entry name" value="Homeodomain-like"/>
    <property type="match status" value="1"/>
</dbReference>
<dbReference type="GO" id="GO:0097367">
    <property type="term" value="F:carbohydrate derivative binding"/>
    <property type="evidence" value="ECO:0007669"/>
    <property type="project" value="InterPro"/>
</dbReference>
<dbReference type="InterPro" id="IPR036388">
    <property type="entry name" value="WH-like_DNA-bd_sf"/>
</dbReference>
<protein>
    <submittedName>
        <fullName evidence="6">DNA-binding transcriptional regulator, MurR/RpiR family, contains HTH and SIS domains</fullName>
    </submittedName>
</protein>
<evidence type="ECO:0000259" key="5">
    <source>
        <dbReference type="PROSITE" id="PS51464"/>
    </source>
</evidence>
<dbReference type="CDD" id="cd05013">
    <property type="entry name" value="SIS_RpiR"/>
    <property type="match status" value="1"/>
</dbReference>
<sequence>MAANERKHCLIRIRSEYPQFTQTERKVADYILEHPERIVKGTINEVADEIGIAVSTVFRFCKTMGFKGYQDMKIELASELVGSEKEELEGILETDDEAKVTEKVFRSNIRTMEETLEVLDAEEMARAVGLFLEAEKIEFYGCGGSNIVAQDAYHKMLRTGLPVFSQPDTHMQMMSASQMKETDVAVLISQSGSTKDVLDMLHILKSNNVPVVAITNFAKSPLRERADVVLSTVAEEADYRPQMLSAAMSQMSVIDALYVNVLVKRKEKGSTAWEKIRNAVLGKKL</sequence>
<dbReference type="InterPro" id="IPR035472">
    <property type="entry name" value="RpiR-like_SIS"/>
</dbReference>
<evidence type="ECO:0000313" key="7">
    <source>
        <dbReference type="Proteomes" id="UP000199225"/>
    </source>
</evidence>
<dbReference type="PROSITE" id="PS51464">
    <property type="entry name" value="SIS"/>
    <property type="match status" value="1"/>
</dbReference>
<evidence type="ECO:0000256" key="2">
    <source>
        <dbReference type="ARBA" id="ARBA00023125"/>
    </source>
</evidence>
<feature type="domain" description="SIS" evidence="5">
    <location>
        <begin position="127"/>
        <end position="267"/>
    </location>
</feature>
<dbReference type="InterPro" id="IPR009057">
    <property type="entry name" value="Homeodomain-like_sf"/>
</dbReference>
<organism evidence="6 7">
    <name type="scientific">Salimicrobium halophilum</name>
    <dbReference type="NCBI Taxonomy" id="86666"/>
    <lineage>
        <taxon>Bacteria</taxon>
        <taxon>Bacillati</taxon>
        <taxon>Bacillota</taxon>
        <taxon>Bacilli</taxon>
        <taxon>Bacillales</taxon>
        <taxon>Bacillaceae</taxon>
        <taxon>Salimicrobium</taxon>
    </lineage>
</organism>
<dbReference type="InterPro" id="IPR047640">
    <property type="entry name" value="RpiR-like"/>
</dbReference>
<dbReference type="PANTHER" id="PTHR30514:SF1">
    <property type="entry name" value="HTH-TYPE TRANSCRIPTIONAL REGULATOR HEXR-RELATED"/>
    <property type="match status" value="1"/>
</dbReference>
<dbReference type="GO" id="GO:1901135">
    <property type="term" value="P:carbohydrate derivative metabolic process"/>
    <property type="evidence" value="ECO:0007669"/>
    <property type="project" value="InterPro"/>
</dbReference>
<dbReference type="Pfam" id="PF01380">
    <property type="entry name" value="SIS"/>
    <property type="match status" value="1"/>
</dbReference>
<dbReference type="AlphaFoldDB" id="A0A1G8T691"/>